<comment type="caution">
    <text evidence="1">The sequence shown here is derived from an EMBL/GenBank/DDBJ whole genome shotgun (WGS) entry which is preliminary data.</text>
</comment>
<protein>
    <submittedName>
        <fullName evidence="1">SAM-dependent methyltransferase</fullName>
    </submittedName>
</protein>
<accession>A0A5D0TUI7</accession>
<gene>
    <name evidence="1" type="ORF">FXF65_37030</name>
</gene>
<dbReference type="InterPro" id="IPR029063">
    <property type="entry name" value="SAM-dependent_MTases_sf"/>
</dbReference>
<dbReference type="GO" id="GO:0008168">
    <property type="term" value="F:methyltransferase activity"/>
    <property type="evidence" value="ECO:0007669"/>
    <property type="project" value="UniProtKB-KW"/>
</dbReference>
<dbReference type="Gene3D" id="3.40.50.150">
    <property type="entry name" value="Vaccinia Virus protein VP39"/>
    <property type="match status" value="1"/>
</dbReference>
<dbReference type="RefSeq" id="WP_148354758.1">
    <property type="nucleotide sequence ID" value="NZ_JBHSBF010000002.1"/>
</dbReference>
<organism evidence="1 2">
    <name type="scientific">Actinomadura syzygii</name>
    <dbReference type="NCBI Taxonomy" id="1427538"/>
    <lineage>
        <taxon>Bacteria</taxon>
        <taxon>Bacillati</taxon>
        <taxon>Actinomycetota</taxon>
        <taxon>Actinomycetes</taxon>
        <taxon>Streptosporangiales</taxon>
        <taxon>Thermomonosporaceae</taxon>
        <taxon>Actinomadura</taxon>
    </lineage>
</organism>
<name>A0A5D0TUI7_9ACTN</name>
<keyword evidence="1" id="KW-0808">Transferase</keyword>
<dbReference type="AlphaFoldDB" id="A0A5D0TUI7"/>
<dbReference type="OrthoDB" id="4134439at2"/>
<dbReference type="InterPro" id="IPR006764">
    <property type="entry name" value="SAM_dep_MeTrfase_SAV2177_type"/>
</dbReference>
<keyword evidence="1" id="KW-0489">Methyltransferase</keyword>
<sequence>MTGGTDERASKGFDTSVPNSARVWNYWLGGKDGYPVDCEAGEQYRQVYPAIVDVARAGRRFLVRSVRYLAGAAGIRQFLDVGTGLPTLQNTHEIAQSVAPECRVVYVDNDPLVLAHARALLASSPEGATDFVDADMHRPGEILRAAATVLDFSRPVGLTLTGVLGHVQEYEDARSIVKQLLDGLVPGSHLVVADSVSVGAAHRKANERYRNTGAVPYLLRSEEEIRGFFDGLELVDPGVVPVTRWRCGREPAAAEIGMLGGVGLKTR</sequence>
<evidence type="ECO:0000313" key="2">
    <source>
        <dbReference type="Proteomes" id="UP000322634"/>
    </source>
</evidence>
<evidence type="ECO:0000313" key="1">
    <source>
        <dbReference type="EMBL" id="TYC08509.1"/>
    </source>
</evidence>
<keyword evidence="2" id="KW-1185">Reference proteome</keyword>
<dbReference type="GO" id="GO:0032259">
    <property type="term" value="P:methylation"/>
    <property type="evidence" value="ECO:0007669"/>
    <property type="project" value="UniProtKB-KW"/>
</dbReference>
<dbReference type="EMBL" id="VSFF01000016">
    <property type="protein sequence ID" value="TYC08509.1"/>
    <property type="molecule type" value="Genomic_DNA"/>
</dbReference>
<proteinExistence type="predicted"/>
<dbReference type="Pfam" id="PF04672">
    <property type="entry name" value="Methyltransf_19"/>
    <property type="match status" value="1"/>
</dbReference>
<dbReference type="PIRSF" id="PIRSF017393">
    <property type="entry name" value="MTase_SAV2177"/>
    <property type="match status" value="1"/>
</dbReference>
<reference evidence="1 2" key="1">
    <citation type="submission" date="2019-08" db="EMBL/GenBank/DDBJ databases">
        <title>Actinomadura sp. nov. CYP1-5 isolated from mountain soil.</title>
        <authorList>
            <person name="Songsumanus A."/>
            <person name="Kuncharoen N."/>
            <person name="Kudo T."/>
            <person name="Yuki M."/>
            <person name="Igarashi Y."/>
            <person name="Tanasupawat S."/>
        </authorList>
    </citation>
    <scope>NUCLEOTIDE SEQUENCE [LARGE SCALE GENOMIC DNA]</scope>
    <source>
        <strain evidence="1 2">GKU157</strain>
    </source>
</reference>
<dbReference type="Proteomes" id="UP000322634">
    <property type="component" value="Unassembled WGS sequence"/>
</dbReference>
<dbReference type="SUPFAM" id="SSF53335">
    <property type="entry name" value="S-adenosyl-L-methionine-dependent methyltransferases"/>
    <property type="match status" value="1"/>
</dbReference>